<accession>A0A3A4NX33</accession>
<dbReference type="GO" id="GO:0051539">
    <property type="term" value="F:4 iron, 4 sulfur cluster binding"/>
    <property type="evidence" value="ECO:0007669"/>
    <property type="project" value="UniProtKB-KW"/>
</dbReference>
<dbReference type="Pfam" id="PF04055">
    <property type="entry name" value="Radical_SAM"/>
    <property type="match status" value="1"/>
</dbReference>
<dbReference type="InterPro" id="IPR038135">
    <property type="entry name" value="Methylthiotransferase_N_sf"/>
</dbReference>
<keyword evidence="3" id="KW-0963">Cytoplasm</keyword>
<gene>
    <name evidence="11" type="primary">mtaB</name>
    <name evidence="11" type="ORF">C4520_06150</name>
</gene>
<dbReference type="InterPro" id="IPR058240">
    <property type="entry name" value="rSAM_sf"/>
</dbReference>
<dbReference type="NCBIfam" id="TIGR01579">
    <property type="entry name" value="MiaB-like-C"/>
    <property type="match status" value="1"/>
</dbReference>
<dbReference type="CDD" id="cd01335">
    <property type="entry name" value="Radical_SAM"/>
    <property type="match status" value="1"/>
</dbReference>
<dbReference type="PROSITE" id="PS51918">
    <property type="entry name" value="RADICAL_SAM"/>
    <property type="match status" value="1"/>
</dbReference>
<dbReference type="SMART" id="SM00729">
    <property type="entry name" value="Elp3"/>
    <property type="match status" value="1"/>
</dbReference>
<keyword evidence="6" id="KW-0479">Metal-binding</keyword>
<feature type="domain" description="MTTase N-terminal" evidence="9">
    <location>
        <begin position="2"/>
        <end position="112"/>
    </location>
</feature>
<dbReference type="PANTHER" id="PTHR43020:SF2">
    <property type="entry name" value="MITOCHONDRIAL TRNA METHYLTHIOTRANSFERASE CDK5RAP1"/>
    <property type="match status" value="1"/>
</dbReference>
<name>A0A3A4NX33_ABYX5</name>
<reference evidence="11 12" key="1">
    <citation type="journal article" date="2017" name="ISME J.">
        <title>Energy and carbon metabolisms in a deep terrestrial subsurface fluid microbial community.</title>
        <authorList>
            <person name="Momper L."/>
            <person name="Jungbluth S.P."/>
            <person name="Lee M.D."/>
            <person name="Amend J.P."/>
        </authorList>
    </citation>
    <scope>NUCLEOTIDE SEQUENCE [LARGE SCALE GENOMIC DNA]</scope>
    <source>
        <strain evidence="11">SURF_5</strain>
    </source>
</reference>
<dbReference type="PANTHER" id="PTHR43020">
    <property type="entry name" value="CDK5 REGULATORY SUBUNIT-ASSOCIATED PROTEIN 1"/>
    <property type="match status" value="1"/>
</dbReference>
<keyword evidence="5" id="KW-0949">S-adenosyl-L-methionine</keyword>
<organism evidence="11 12">
    <name type="scientific">Abyssobacteria bacterium (strain SURF_5)</name>
    <dbReference type="NCBI Taxonomy" id="2093360"/>
    <lineage>
        <taxon>Bacteria</taxon>
        <taxon>Pseudomonadati</taxon>
        <taxon>Candidatus Hydrogenedentota</taxon>
        <taxon>Candidatus Abyssobacteria</taxon>
    </lineage>
</organism>
<dbReference type="InterPro" id="IPR005839">
    <property type="entry name" value="Methylthiotransferase"/>
</dbReference>
<dbReference type="FunFam" id="3.80.30.20:FF:000001">
    <property type="entry name" value="tRNA-2-methylthio-N(6)-dimethylallyladenosine synthase 2"/>
    <property type="match status" value="1"/>
</dbReference>
<evidence type="ECO:0000256" key="6">
    <source>
        <dbReference type="ARBA" id="ARBA00022723"/>
    </source>
</evidence>
<keyword evidence="7" id="KW-0408">Iron</keyword>
<evidence type="ECO:0000256" key="5">
    <source>
        <dbReference type="ARBA" id="ARBA00022691"/>
    </source>
</evidence>
<dbReference type="GO" id="GO:0005829">
    <property type="term" value="C:cytosol"/>
    <property type="evidence" value="ECO:0007669"/>
    <property type="project" value="TreeGrafter"/>
</dbReference>
<dbReference type="Gene3D" id="3.40.50.12160">
    <property type="entry name" value="Methylthiotransferase, N-terminal domain"/>
    <property type="match status" value="1"/>
</dbReference>
<dbReference type="SFLD" id="SFLDG01061">
    <property type="entry name" value="methylthiotransferase"/>
    <property type="match status" value="1"/>
</dbReference>
<dbReference type="SFLD" id="SFLDG01082">
    <property type="entry name" value="B12-binding_domain_containing"/>
    <property type="match status" value="1"/>
</dbReference>
<dbReference type="InterPro" id="IPR007197">
    <property type="entry name" value="rSAM"/>
</dbReference>
<evidence type="ECO:0000256" key="4">
    <source>
        <dbReference type="ARBA" id="ARBA00022679"/>
    </source>
</evidence>
<dbReference type="InterPro" id="IPR006467">
    <property type="entry name" value="MiaB-like_bact"/>
</dbReference>
<comment type="caution">
    <text evidence="11">The sequence shown here is derived from an EMBL/GenBank/DDBJ whole genome shotgun (WGS) entry which is preliminary data.</text>
</comment>
<evidence type="ECO:0000256" key="7">
    <source>
        <dbReference type="ARBA" id="ARBA00023004"/>
    </source>
</evidence>
<evidence type="ECO:0000259" key="9">
    <source>
        <dbReference type="PROSITE" id="PS51449"/>
    </source>
</evidence>
<protein>
    <submittedName>
        <fullName evidence="11">tRNA (N(6)-L-threonylcarbamoyladenosine(37)-C(2))-methylthiotransferase MtaB</fullName>
    </submittedName>
</protein>
<dbReference type="Gene3D" id="3.80.30.20">
    <property type="entry name" value="tm_1862 like domain"/>
    <property type="match status" value="1"/>
</dbReference>
<dbReference type="InterPro" id="IPR023404">
    <property type="entry name" value="rSAM_horseshoe"/>
</dbReference>
<dbReference type="EMBL" id="QZKU01000045">
    <property type="protein sequence ID" value="RJP23532.1"/>
    <property type="molecule type" value="Genomic_DNA"/>
</dbReference>
<dbReference type="AlphaFoldDB" id="A0A3A4NX33"/>
<dbReference type="GO" id="GO:0035597">
    <property type="term" value="F:tRNA-2-methylthio-N(6)-dimethylallyladenosine(37) synthase activity"/>
    <property type="evidence" value="ECO:0007669"/>
    <property type="project" value="TreeGrafter"/>
</dbReference>
<dbReference type="NCBIfam" id="TIGR00089">
    <property type="entry name" value="MiaB/RimO family radical SAM methylthiotransferase"/>
    <property type="match status" value="1"/>
</dbReference>
<evidence type="ECO:0000259" key="10">
    <source>
        <dbReference type="PROSITE" id="PS51918"/>
    </source>
</evidence>
<dbReference type="InterPro" id="IPR013848">
    <property type="entry name" value="Methylthiotransferase_N"/>
</dbReference>
<dbReference type="Pfam" id="PF00919">
    <property type="entry name" value="UPF0004"/>
    <property type="match status" value="1"/>
</dbReference>
<evidence type="ECO:0000256" key="1">
    <source>
        <dbReference type="ARBA" id="ARBA00001966"/>
    </source>
</evidence>
<proteinExistence type="predicted"/>
<sequence>MSSFRILTFGCKVNQCDSQVLRETLVSWGLAESETEQCDLVIVNSCTVTGGADAKFRKALRKIRRENPGALIGLTGCFVNRVRSSNAPPSADFVFSPDSPGALAEFLRGRNLINGGILREVRQSFFAEHTRAFLKIQDGCTCFCSYCIIPFVRPTLWSREPEEVLATINELSGQGYREVVLSGIHLGFYGRQAGEAGAMREPIPLVALLSQIEVKCRIDRIRLSSIEINEVTDELIEFMAGSKKLCRHLHLPLQSGSDRILQKMNRRYAAGFYAERISRIKEKLPDIGLTTDIIVGFPGESEEDFRQTCEAVERVGFVKIHVFRYSNRPGTSAASFRPQVPSNVTSERARRLIRVGNDTAARYKRRFMGKTLPVLIEAYDRRGGFCRGLTPNYMRVRLEAGGDYINEILPVQIEEIDEVSGVALGTAVQQP</sequence>
<dbReference type="Proteomes" id="UP000265882">
    <property type="component" value="Unassembled WGS sequence"/>
</dbReference>
<dbReference type="InterPro" id="IPR006638">
    <property type="entry name" value="Elp3/MiaA/NifB-like_rSAM"/>
</dbReference>
<dbReference type="SUPFAM" id="SSF102114">
    <property type="entry name" value="Radical SAM enzymes"/>
    <property type="match status" value="1"/>
</dbReference>
<dbReference type="SFLD" id="SFLDS00029">
    <property type="entry name" value="Radical_SAM"/>
    <property type="match status" value="1"/>
</dbReference>
<dbReference type="PROSITE" id="PS51449">
    <property type="entry name" value="MTTASE_N"/>
    <property type="match status" value="1"/>
</dbReference>
<keyword evidence="2" id="KW-0004">4Fe-4S</keyword>
<evidence type="ECO:0000313" key="11">
    <source>
        <dbReference type="EMBL" id="RJP23532.1"/>
    </source>
</evidence>
<evidence type="ECO:0000256" key="8">
    <source>
        <dbReference type="ARBA" id="ARBA00023014"/>
    </source>
</evidence>
<dbReference type="GO" id="GO:0046872">
    <property type="term" value="F:metal ion binding"/>
    <property type="evidence" value="ECO:0007669"/>
    <property type="project" value="UniProtKB-KW"/>
</dbReference>
<evidence type="ECO:0000313" key="12">
    <source>
        <dbReference type="Proteomes" id="UP000265882"/>
    </source>
</evidence>
<evidence type="ECO:0000256" key="2">
    <source>
        <dbReference type="ARBA" id="ARBA00022485"/>
    </source>
</evidence>
<evidence type="ECO:0000256" key="3">
    <source>
        <dbReference type="ARBA" id="ARBA00022490"/>
    </source>
</evidence>
<comment type="cofactor">
    <cofactor evidence="1">
        <name>[4Fe-4S] cluster</name>
        <dbReference type="ChEBI" id="CHEBI:49883"/>
    </cofactor>
</comment>
<keyword evidence="4 11" id="KW-0808">Transferase</keyword>
<keyword evidence="8" id="KW-0411">Iron-sulfur</keyword>
<feature type="domain" description="Radical SAM core" evidence="10">
    <location>
        <begin position="126"/>
        <end position="362"/>
    </location>
</feature>